<evidence type="ECO:0000259" key="5">
    <source>
        <dbReference type="PROSITE" id="PS51118"/>
    </source>
</evidence>
<dbReference type="PANTHER" id="PTHR33204">
    <property type="entry name" value="TRANSCRIPTIONAL REGULATOR, MARR FAMILY"/>
    <property type="match status" value="1"/>
</dbReference>
<dbReference type="Gene3D" id="1.10.10.10">
    <property type="entry name" value="Winged helix-like DNA-binding domain superfamily/Winged helix DNA-binding domain"/>
    <property type="match status" value="1"/>
</dbReference>
<comment type="caution">
    <text evidence="6">The sequence shown here is derived from an EMBL/GenBank/DDBJ whole genome shotgun (WGS) entry which is preliminary data.</text>
</comment>
<feature type="region of interest" description="Disordered" evidence="4">
    <location>
        <begin position="100"/>
        <end position="119"/>
    </location>
</feature>
<evidence type="ECO:0000256" key="1">
    <source>
        <dbReference type="ARBA" id="ARBA00023015"/>
    </source>
</evidence>
<dbReference type="Proteomes" id="UP001595844">
    <property type="component" value="Unassembled WGS sequence"/>
</dbReference>
<feature type="domain" description="HTH hxlR-type" evidence="5">
    <location>
        <begin position="12"/>
        <end position="108"/>
    </location>
</feature>
<reference evidence="7" key="1">
    <citation type="journal article" date="2019" name="Int. J. Syst. Evol. Microbiol.">
        <title>The Global Catalogue of Microorganisms (GCM) 10K type strain sequencing project: providing services to taxonomists for standard genome sequencing and annotation.</title>
        <authorList>
            <consortium name="The Broad Institute Genomics Platform"/>
            <consortium name="The Broad Institute Genome Sequencing Center for Infectious Disease"/>
            <person name="Wu L."/>
            <person name="Ma J."/>
        </authorList>
    </citation>
    <scope>NUCLEOTIDE SEQUENCE [LARGE SCALE GENOMIC DNA]</scope>
    <source>
        <strain evidence="7">IBRC-M 10490</strain>
    </source>
</reference>
<evidence type="ECO:0000256" key="4">
    <source>
        <dbReference type="SAM" id="MobiDB-lite"/>
    </source>
</evidence>
<proteinExistence type="predicted"/>
<keyword evidence="2" id="KW-0238">DNA-binding</keyword>
<organism evidence="6 7">
    <name type="scientific">Nocardia halotolerans</name>
    <dbReference type="NCBI Taxonomy" id="1755878"/>
    <lineage>
        <taxon>Bacteria</taxon>
        <taxon>Bacillati</taxon>
        <taxon>Actinomycetota</taxon>
        <taxon>Actinomycetes</taxon>
        <taxon>Mycobacteriales</taxon>
        <taxon>Nocardiaceae</taxon>
        <taxon>Nocardia</taxon>
    </lineage>
</organism>
<dbReference type="InterPro" id="IPR002577">
    <property type="entry name" value="HTH_HxlR"/>
</dbReference>
<evidence type="ECO:0000256" key="2">
    <source>
        <dbReference type="ARBA" id="ARBA00023125"/>
    </source>
</evidence>
<evidence type="ECO:0000256" key="3">
    <source>
        <dbReference type="ARBA" id="ARBA00023163"/>
    </source>
</evidence>
<dbReference type="InterPro" id="IPR036390">
    <property type="entry name" value="WH_DNA-bd_sf"/>
</dbReference>
<keyword evidence="7" id="KW-1185">Reference proteome</keyword>
<dbReference type="RefSeq" id="WP_378567134.1">
    <property type="nucleotide sequence ID" value="NZ_JBHSDL010000030.1"/>
</dbReference>
<keyword evidence="1" id="KW-0805">Transcription regulation</keyword>
<name>A0ABV8VLZ5_9NOCA</name>
<accession>A0ABV8VLZ5</accession>
<dbReference type="PANTHER" id="PTHR33204:SF37">
    <property type="entry name" value="HTH-TYPE TRANSCRIPTIONAL REGULATOR YODB"/>
    <property type="match status" value="1"/>
</dbReference>
<keyword evidence="3" id="KW-0804">Transcription</keyword>
<gene>
    <name evidence="6" type="ORF">ACFO5K_23630</name>
</gene>
<evidence type="ECO:0000313" key="7">
    <source>
        <dbReference type="Proteomes" id="UP001595844"/>
    </source>
</evidence>
<protein>
    <submittedName>
        <fullName evidence="6">Winged helix-turn-helix transcriptional regulator</fullName>
    </submittedName>
</protein>
<dbReference type="InterPro" id="IPR036388">
    <property type="entry name" value="WH-like_DNA-bd_sf"/>
</dbReference>
<dbReference type="PROSITE" id="PS51118">
    <property type="entry name" value="HTH_HXLR"/>
    <property type="match status" value="1"/>
</dbReference>
<dbReference type="EMBL" id="JBHSDL010000030">
    <property type="protein sequence ID" value="MFC4377079.1"/>
    <property type="molecule type" value="Genomic_DNA"/>
</dbReference>
<dbReference type="Pfam" id="PF01638">
    <property type="entry name" value="HxlR"/>
    <property type="match status" value="1"/>
</dbReference>
<dbReference type="SUPFAM" id="SSF46785">
    <property type="entry name" value="Winged helix' DNA-binding domain"/>
    <property type="match status" value="1"/>
</dbReference>
<sequence>MRSATDGEFPAEPSAKILAAIELLGQRWMLRVIWELEPGPLGFLDLRRRMGNCSSSMLSDRLHQLQSAGLTRKNGPRGAYELTTEGALLAESLQPLWDWSESWTPTGDGNGRIPWRPTH</sequence>
<evidence type="ECO:0000313" key="6">
    <source>
        <dbReference type="EMBL" id="MFC4377079.1"/>
    </source>
</evidence>